<dbReference type="AlphaFoldDB" id="A0AAX3WZF7"/>
<evidence type="ECO:0000256" key="5">
    <source>
        <dbReference type="ARBA" id="ARBA00022825"/>
    </source>
</evidence>
<gene>
    <name evidence="7" type="ORF">QNH24_02065</name>
</gene>
<evidence type="ECO:0000256" key="6">
    <source>
        <dbReference type="RuleBase" id="RU003567"/>
    </source>
</evidence>
<evidence type="ECO:0000256" key="4">
    <source>
        <dbReference type="ARBA" id="ARBA00022801"/>
    </source>
</evidence>
<keyword evidence="3 7" id="KW-0645">Protease</keyword>
<dbReference type="PRINTS" id="PR00127">
    <property type="entry name" value="CLPPROTEASEP"/>
</dbReference>
<dbReference type="Gene3D" id="3.90.226.10">
    <property type="entry name" value="2-enoyl-CoA Hydratase, Chain A, domain 1"/>
    <property type="match status" value="1"/>
</dbReference>
<dbReference type="InterPro" id="IPR001907">
    <property type="entry name" value="ClpP"/>
</dbReference>
<dbReference type="RefSeq" id="WP_283934521.1">
    <property type="nucleotide sequence ID" value="NZ_CP126101.1"/>
</dbReference>
<organism evidence="7 8">
    <name type="scientific">Lysinibacillus pakistanensis</name>
    <dbReference type="NCBI Taxonomy" id="759811"/>
    <lineage>
        <taxon>Bacteria</taxon>
        <taxon>Bacillati</taxon>
        <taxon>Bacillota</taxon>
        <taxon>Bacilli</taxon>
        <taxon>Bacillales</taxon>
        <taxon>Bacillaceae</taxon>
        <taxon>Lysinibacillus</taxon>
    </lineage>
</organism>
<sequence length="243" mass="26886">MNKKKTFFDVKASVDGKSADVFILGEITPWAWEEYGEMSSVVFKEKLDAIGDVSTINLYVNSGGGSVFEGIAIANMLKRHKARVIGYVEALAASIASNIIASCDEVHMPSNSMLMIHNAMNSAFGNATDLRKVADDLDRINEVQIETYMAKIGSKTSEEELRRMMDEETWISAQQAYEIGLCDVVEGANKSVACLSNEHSKQFKNLPKALLHPKDDVLTEEERQNIIADSKANLTYLQSLNLI</sequence>
<protein>
    <recommendedName>
        <fullName evidence="6">ATP-dependent Clp protease proteolytic subunit</fullName>
    </recommendedName>
</protein>
<dbReference type="GO" id="GO:0004176">
    <property type="term" value="F:ATP-dependent peptidase activity"/>
    <property type="evidence" value="ECO:0007669"/>
    <property type="project" value="InterPro"/>
</dbReference>
<evidence type="ECO:0000256" key="3">
    <source>
        <dbReference type="ARBA" id="ARBA00022670"/>
    </source>
</evidence>
<dbReference type="GO" id="GO:0004252">
    <property type="term" value="F:serine-type endopeptidase activity"/>
    <property type="evidence" value="ECO:0007669"/>
    <property type="project" value="InterPro"/>
</dbReference>
<accession>A0AAX3WZF7</accession>
<dbReference type="InterPro" id="IPR023562">
    <property type="entry name" value="ClpP/TepA"/>
</dbReference>
<evidence type="ECO:0000313" key="8">
    <source>
        <dbReference type="Proteomes" id="UP001178322"/>
    </source>
</evidence>
<dbReference type="PANTHER" id="PTHR10381">
    <property type="entry name" value="ATP-DEPENDENT CLP PROTEASE PROTEOLYTIC SUBUNIT"/>
    <property type="match status" value="1"/>
</dbReference>
<dbReference type="GO" id="GO:0051117">
    <property type="term" value="F:ATPase binding"/>
    <property type="evidence" value="ECO:0007669"/>
    <property type="project" value="TreeGrafter"/>
</dbReference>
<dbReference type="PANTHER" id="PTHR10381:SF70">
    <property type="entry name" value="ATP-DEPENDENT CLP PROTEASE PROTEOLYTIC SUBUNIT"/>
    <property type="match status" value="1"/>
</dbReference>
<dbReference type="Pfam" id="PF00574">
    <property type="entry name" value="CLP_protease"/>
    <property type="match status" value="1"/>
</dbReference>
<evidence type="ECO:0000313" key="7">
    <source>
        <dbReference type="EMBL" id="WHY52039.1"/>
    </source>
</evidence>
<dbReference type="NCBIfam" id="NF045542">
    <property type="entry name" value="Clp_rel_HeadMat"/>
    <property type="match status" value="1"/>
</dbReference>
<evidence type="ECO:0000256" key="1">
    <source>
        <dbReference type="ARBA" id="ARBA00007039"/>
    </source>
</evidence>
<dbReference type="Proteomes" id="UP001178322">
    <property type="component" value="Chromosome"/>
</dbReference>
<evidence type="ECO:0000256" key="2">
    <source>
        <dbReference type="ARBA" id="ARBA00022490"/>
    </source>
</evidence>
<reference evidence="7" key="1">
    <citation type="submission" date="2023-05" db="EMBL/GenBank/DDBJ databases">
        <title>Comparative genomics of Bacillaceae isolates and their secondary metabolite potential.</title>
        <authorList>
            <person name="Song L."/>
            <person name="Nielsen L.J."/>
            <person name="Mohite O."/>
            <person name="Xu X."/>
            <person name="Weber T."/>
            <person name="Kovacs A.T."/>
        </authorList>
    </citation>
    <scope>NUCLEOTIDE SEQUENCE</scope>
    <source>
        <strain evidence="7">LY1</strain>
    </source>
</reference>
<dbReference type="SUPFAM" id="SSF52096">
    <property type="entry name" value="ClpP/crotonase"/>
    <property type="match status" value="1"/>
</dbReference>
<keyword evidence="2" id="KW-0963">Cytoplasm</keyword>
<keyword evidence="5" id="KW-0720">Serine protease</keyword>
<dbReference type="GO" id="GO:0006515">
    <property type="term" value="P:protein quality control for misfolded or incompletely synthesized proteins"/>
    <property type="evidence" value="ECO:0007669"/>
    <property type="project" value="TreeGrafter"/>
</dbReference>
<keyword evidence="4 7" id="KW-0378">Hydrolase</keyword>
<dbReference type="CDD" id="cd07016">
    <property type="entry name" value="S14_ClpP_1"/>
    <property type="match status" value="1"/>
</dbReference>
<name>A0AAX3WZF7_9BACI</name>
<dbReference type="InterPro" id="IPR029045">
    <property type="entry name" value="ClpP/crotonase-like_dom_sf"/>
</dbReference>
<dbReference type="GO" id="GO:0009368">
    <property type="term" value="C:endopeptidase Clp complex"/>
    <property type="evidence" value="ECO:0007669"/>
    <property type="project" value="TreeGrafter"/>
</dbReference>
<comment type="similarity">
    <text evidence="1 6">Belongs to the peptidase S14 family.</text>
</comment>
<dbReference type="EMBL" id="CP126101">
    <property type="protein sequence ID" value="WHY52039.1"/>
    <property type="molecule type" value="Genomic_DNA"/>
</dbReference>
<proteinExistence type="inferred from homology"/>